<protein>
    <submittedName>
        <fullName evidence="1">Uncharacterized protein</fullName>
    </submittedName>
</protein>
<evidence type="ECO:0000313" key="2">
    <source>
        <dbReference type="EMBL" id="RHJ59937.1"/>
    </source>
</evidence>
<comment type="caution">
    <text evidence="1">The sequence shown here is derived from an EMBL/GenBank/DDBJ whole genome shotgun (WGS) entry which is preliminary data.</text>
</comment>
<evidence type="ECO:0000313" key="4">
    <source>
        <dbReference type="Proteomes" id="UP000285832"/>
    </source>
</evidence>
<evidence type="ECO:0000313" key="3">
    <source>
        <dbReference type="Proteomes" id="UP000284902"/>
    </source>
</evidence>
<reference evidence="3 4" key="1">
    <citation type="submission" date="2018-08" db="EMBL/GenBank/DDBJ databases">
        <title>A genome reference for cultivated species of the human gut microbiota.</title>
        <authorList>
            <person name="Zou Y."/>
            <person name="Xue W."/>
            <person name="Luo G."/>
        </authorList>
    </citation>
    <scope>NUCLEOTIDE SEQUENCE [LARGE SCALE GENOMIC DNA]</scope>
    <source>
        <strain evidence="2 4">AM09-9</strain>
        <strain evidence="1 3">AM25-1LB</strain>
    </source>
</reference>
<dbReference type="EMBL" id="QRHG01000028">
    <property type="protein sequence ID" value="RHF58751.1"/>
    <property type="molecule type" value="Genomic_DNA"/>
</dbReference>
<gene>
    <name evidence="2" type="ORF">DW116_10420</name>
    <name evidence="1" type="ORF">DW672_10120</name>
</gene>
<accession>A0A414P2I0</accession>
<proteinExistence type="predicted"/>
<dbReference type="AlphaFoldDB" id="A0A414P2I0"/>
<organism evidence="1 3">
    <name type="scientific">[Ruminococcus] lactaris</name>
    <dbReference type="NCBI Taxonomy" id="46228"/>
    <lineage>
        <taxon>Bacteria</taxon>
        <taxon>Bacillati</taxon>
        <taxon>Bacillota</taxon>
        <taxon>Clostridia</taxon>
        <taxon>Lachnospirales</taxon>
        <taxon>Lachnospiraceae</taxon>
        <taxon>Mediterraneibacter</taxon>
    </lineage>
</organism>
<dbReference type="Proteomes" id="UP000284902">
    <property type="component" value="Unassembled WGS sequence"/>
</dbReference>
<evidence type="ECO:0000313" key="1">
    <source>
        <dbReference type="EMBL" id="RHF58751.1"/>
    </source>
</evidence>
<dbReference type="Proteomes" id="UP000285832">
    <property type="component" value="Unassembled WGS sequence"/>
</dbReference>
<dbReference type="RefSeq" id="WP_005608924.1">
    <property type="nucleotide sequence ID" value="NZ_CATYQD010000011.1"/>
</dbReference>
<sequence length="76" mass="8884">MAGQINKEFKKDRRCGVIVLPLPDVRERGCIAEKSPYLWSFLLFEKLNRVCHALLLKGWIVSVMLYPDLTIARFYI</sequence>
<dbReference type="EMBL" id="QRMI01000028">
    <property type="protein sequence ID" value="RHJ59937.1"/>
    <property type="molecule type" value="Genomic_DNA"/>
</dbReference>
<name>A0A414P2I0_9FIRM</name>